<dbReference type="EMBL" id="JARXRM010000046">
    <property type="protein sequence ID" value="MDH5825024.1"/>
    <property type="molecule type" value="Genomic_DNA"/>
</dbReference>
<gene>
    <name evidence="3" type="ORF">QFW77_18815</name>
</gene>
<keyword evidence="4" id="KW-1185">Reference proteome</keyword>
<keyword evidence="1" id="KW-0732">Signal</keyword>
<dbReference type="CDD" id="cd07563">
    <property type="entry name" value="Peptidase_S41_IRBP"/>
    <property type="match status" value="1"/>
</dbReference>
<dbReference type="SUPFAM" id="SSF52096">
    <property type="entry name" value="ClpP/crotonase"/>
    <property type="match status" value="1"/>
</dbReference>
<dbReference type="Proteomes" id="UP001156940">
    <property type="component" value="Unassembled WGS sequence"/>
</dbReference>
<proteinExistence type="predicted"/>
<accession>A0ABT6JDX7</accession>
<sequence>MTLQPLLLAAALLAASIAGAVEAREDNAAIVQRVADLIEHEYVDPSLGRSIADALRHELAGGGFAAESDEALATALTATIRDISGPGHLYVEVDRTPAAANAIDTGADSDFDRRERERYYGPQLNFGFRKVERLDNNIGLLELSVFAPVDMGGDTAVAAMQFLANTEALVIDLRGNGGGHGEMANLLTSYLFDRGQHPLSGVYARKTGATTPQHTHPYVPGPRYGSDKPVYLLTSPRTFSAAEAFTYDLQALGRVTVVGEPSGGGANPFEYRGVGRALVLWLETERSVNPLTGGNWQTVGVQPDVAVPAGKALETALAMAREAAGAPEPPQPPGQP</sequence>
<reference evidence="3 4" key="1">
    <citation type="submission" date="2023-04" db="EMBL/GenBank/DDBJ databases">
        <title>Luteimonas endophyticus RD2P54.</title>
        <authorList>
            <person name="Sun J.-Q."/>
        </authorList>
    </citation>
    <scope>NUCLEOTIDE SEQUENCE [LARGE SCALE GENOMIC DNA]</scope>
    <source>
        <strain evidence="3 4">RD2P54</strain>
    </source>
</reference>
<dbReference type="SMART" id="SM00245">
    <property type="entry name" value="TSPc"/>
    <property type="match status" value="1"/>
</dbReference>
<dbReference type="PANTHER" id="PTHR11261:SF3">
    <property type="entry name" value="RETINOL-BINDING PROTEIN 3"/>
    <property type="match status" value="1"/>
</dbReference>
<feature type="chain" id="PRO_5046076304" evidence="1">
    <location>
        <begin position="21"/>
        <end position="336"/>
    </location>
</feature>
<dbReference type="Gene3D" id="3.90.226.10">
    <property type="entry name" value="2-enoyl-CoA Hydratase, Chain A, domain 1"/>
    <property type="match status" value="1"/>
</dbReference>
<feature type="signal peptide" evidence="1">
    <location>
        <begin position="1"/>
        <end position="20"/>
    </location>
</feature>
<feature type="domain" description="Tail specific protease" evidence="2">
    <location>
        <begin position="106"/>
        <end position="308"/>
    </location>
</feature>
<dbReference type="PANTHER" id="PTHR11261">
    <property type="entry name" value="INTERPHOTORECEPTOR RETINOID-BINDING PROTEIN"/>
    <property type="match status" value="1"/>
</dbReference>
<evidence type="ECO:0000259" key="2">
    <source>
        <dbReference type="SMART" id="SM00245"/>
    </source>
</evidence>
<dbReference type="Gene3D" id="3.30.750.44">
    <property type="match status" value="1"/>
</dbReference>
<dbReference type="InterPro" id="IPR005151">
    <property type="entry name" value="Tail-specific_protease"/>
</dbReference>
<evidence type="ECO:0000256" key="1">
    <source>
        <dbReference type="SAM" id="SignalP"/>
    </source>
</evidence>
<evidence type="ECO:0000313" key="3">
    <source>
        <dbReference type="EMBL" id="MDH5825024.1"/>
    </source>
</evidence>
<comment type="caution">
    <text evidence="3">The sequence shown here is derived from an EMBL/GenBank/DDBJ whole genome shotgun (WGS) entry which is preliminary data.</text>
</comment>
<dbReference type="Pfam" id="PF03572">
    <property type="entry name" value="Peptidase_S41"/>
    <property type="match status" value="1"/>
</dbReference>
<evidence type="ECO:0000313" key="4">
    <source>
        <dbReference type="Proteomes" id="UP001156940"/>
    </source>
</evidence>
<organism evidence="3 4">
    <name type="scientific">Luteimonas endophytica</name>
    <dbReference type="NCBI Taxonomy" id="3042023"/>
    <lineage>
        <taxon>Bacteria</taxon>
        <taxon>Pseudomonadati</taxon>
        <taxon>Pseudomonadota</taxon>
        <taxon>Gammaproteobacteria</taxon>
        <taxon>Lysobacterales</taxon>
        <taxon>Lysobacteraceae</taxon>
        <taxon>Luteimonas</taxon>
    </lineage>
</organism>
<dbReference type="RefSeq" id="WP_280576416.1">
    <property type="nucleotide sequence ID" value="NZ_JARXRM010000046.1"/>
</dbReference>
<protein>
    <submittedName>
        <fullName evidence="3">S41 family peptidase</fullName>
    </submittedName>
</protein>
<name>A0ABT6JDX7_9GAMM</name>
<dbReference type="InterPro" id="IPR029045">
    <property type="entry name" value="ClpP/crotonase-like_dom_sf"/>
</dbReference>